<accession>A0A1U7DM83</accession>
<proteinExistence type="predicted"/>
<organism evidence="2 3">
    <name type="scientific">Brevirhabdus pacifica</name>
    <dbReference type="NCBI Taxonomy" id="1267768"/>
    <lineage>
        <taxon>Bacteria</taxon>
        <taxon>Pseudomonadati</taxon>
        <taxon>Pseudomonadota</taxon>
        <taxon>Alphaproteobacteria</taxon>
        <taxon>Rhodobacterales</taxon>
        <taxon>Paracoccaceae</taxon>
        <taxon>Brevirhabdus</taxon>
    </lineage>
</organism>
<name>A0A1U7DM83_9RHOB</name>
<keyword evidence="1" id="KW-1133">Transmembrane helix</keyword>
<keyword evidence="3" id="KW-1185">Reference proteome</keyword>
<sequence>MGLATLLAALLLGAVWVPADTQTGILQYARRQVMLGDAFAPLLAAAVLGLGGLLTAFERGASPPTGVMRAGTEGGQGARKRALFVLFLAATLCAAALVVVWAGPVLLGLAKLAGFPVPEYRALRASPPWNAIGFVLGGGGMVAALIATFEHRLSWRALGLGLLMAIAIWAVFDLPFKHLLLPPNAAP</sequence>
<feature type="transmembrane region" description="Helical" evidence="1">
    <location>
        <begin position="127"/>
        <end position="146"/>
    </location>
</feature>
<evidence type="ECO:0008006" key="4">
    <source>
        <dbReference type="Google" id="ProtNLM"/>
    </source>
</evidence>
<evidence type="ECO:0000313" key="3">
    <source>
        <dbReference type="Proteomes" id="UP000187266"/>
    </source>
</evidence>
<keyword evidence="1" id="KW-0812">Transmembrane</keyword>
<evidence type="ECO:0000313" key="2">
    <source>
        <dbReference type="EMBL" id="APX91090.1"/>
    </source>
</evidence>
<feature type="transmembrane region" description="Helical" evidence="1">
    <location>
        <begin position="153"/>
        <end position="172"/>
    </location>
</feature>
<dbReference type="EMBL" id="CP019124">
    <property type="protein sequence ID" value="APX91090.1"/>
    <property type="molecule type" value="Genomic_DNA"/>
</dbReference>
<feature type="transmembrane region" description="Helical" evidence="1">
    <location>
        <begin position="82"/>
        <end position="107"/>
    </location>
</feature>
<gene>
    <name evidence="2" type="ORF">BV394_09820</name>
</gene>
<evidence type="ECO:0000256" key="1">
    <source>
        <dbReference type="SAM" id="Phobius"/>
    </source>
</evidence>
<dbReference type="Proteomes" id="UP000187266">
    <property type="component" value="Chromosome"/>
</dbReference>
<protein>
    <recommendedName>
        <fullName evidence="4">Tripartite tricarboxylate transporter TctB family protein</fullName>
    </recommendedName>
</protein>
<dbReference type="AlphaFoldDB" id="A0A1U7DM83"/>
<dbReference type="STRING" id="1267768.BV394_09820"/>
<reference evidence="2 3" key="1">
    <citation type="submission" date="2017-01" db="EMBL/GenBank/DDBJ databases">
        <title>Genomic analysis of Xuhuaishuia manganoxidans DY6-4.</title>
        <authorList>
            <person name="Wang X."/>
        </authorList>
    </citation>
    <scope>NUCLEOTIDE SEQUENCE [LARGE SCALE GENOMIC DNA]</scope>
    <source>
        <strain evidence="2 3">DY6-4</strain>
    </source>
</reference>
<keyword evidence="1" id="KW-0472">Membrane</keyword>
<feature type="transmembrane region" description="Helical" evidence="1">
    <location>
        <begin position="38"/>
        <end position="61"/>
    </location>
</feature>